<dbReference type="EMBL" id="JARBDR010000018">
    <property type="protein sequence ID" value="KAJ8321810.1"/>
    <property type="molecule type" value="Genomic_DNA"/>
</dbReference>
<sequence>MAISDLKKKGLKEEKIFIAGHSLGGAVLSSYAKSNYKRLQGVLLYAAYLKRGNALRDYPIPVLTLSGELDGLCRITRILETFEELGTDVAKDKNSIYRTPVIIMPGVNHAQFASGLMPSTVVAYDLVPDVSNATAYDAIANYTNAFISSTLLQSNDPKQELEMAYNSTHNIMKQPLLSVKSFDVNPHQSSGLAVEAQYRVSDLVQIDKLKVKDIEVNEQSFVRSKPQADVKNDTLYVINYATVTYSPNPIDVSTEPQSPLEIQTKLKSKESLKVLFPNGTFTDKNVTCKDVNTLSFAYAMSSAAPFSVKRMQTRGIPNVTFHDDVEIPKEALWNLEPLELDYEADGMHVTSYSYTEPVDQHDKTKGGMYSCKLLSPYRAIEWIYVDSLRNYNLTKHFRF</sequence>
<dbReference type="Proteomes" id="UP001217089">
    <property type="component" value="Unassembled WGS sequence"/>
</dbReference>
<comment type="caution">
    <text evidence="2">The sequence shown here is derived from an EMBL/GenBank/DDBJ whole genome shotgun (WGS) entry which is preliminary data.</text>
</comment>
<dbReference type="InterPro" id="IPR029059">
    <property type="entry name" value="AB_hydrolase_5"/>
</dbReference>
<evidence type="ECO:0000259" key="1">
    <source>
        <dbReference type="Pfam" id="PF12695"/>
    </source>
</evidence>
<dbReference type="Gene3D" id="3.40.50.1820">
    <property type="entry name" value="alpha/beta hydrolase"/>
    <property type="match status" value="1"/>
</dbReference>
<dbReference type="SUPFAM" id="SSF53474">
    <property type="entry name" value="alpha/beta-Hydrolases"/>
    <property type="match status" value="1"/>
</dbReference>
<protein>
    <recommendedName>
        <fullName evidence="1">Alpha/beta hydrolase fold-5 domain-containing protein</fullName>
    </recommendedName>
</protein>
<evidence type="ECO:0000313" key="2">
    <source>
        <dbReference type="EMBL" id="KAJ8321810.1"/>
    </source>
</evidence>
<organism evidence="2 3">
    <name type="scientific">Tegillarca granosa</name>
    <name type="common">Malaysian cockle</name>
    <name type="synonym">Anadara granosa</name>
    <dbReference type="NCBI Taxonomy" id="220873"/>
    <lineage>
        <taxon>Eukaryota</taxon>
        <taxon>Metazoa</taxon>
        <taxon>Spiralia</taxon>
        <taxon>Lophotrochozoa</taxon>
        <taxon>Mollusca</taxon>
        <taxon>Bivalvia</taxon>
        <taxon>Autobranchia</taxon>
        <taxon>Pteriomorphia</taxon>
        <taxon>Arcoida</taxon>
        <taxon>Arcoidea</taxon>
        <taxon>Arcidae</taxon>
        <taxon>Tegillarca</taxon>
    </lineage>
</organism>
<keyword evidence="3" id="KW-1185">Reference proteome</keyword>
<gene>
    <name evidence="2" type="ORF">KUTeg_000281</name>
</gene>
<accession>A0ABQ9G1H6</accession>
<dbReference type="InterPro" id="IPR029058">
    <property type="entry name" value="AB_hydrolase_fold"/>
</dbReference>
<dbReference type="Pfam" id="PF12695">
    <property type="entry name" value="Abhydrolase_5"/>
    <property type="match status" value="1"/>
</dbReference>
<proteinExistence type="predicted"/>
<name>A0ABQ9G1H6_TEGGR</name>
<feature type="domain" description="Alpha/beta hydrolase fold-5" evidence="1">
    <location>
        <begin position="11"/>
        <end position="113"/>
    </location>
</feature>
<reference evidence="2 3" key="1">
    <citation type="submission" date="2022-12" db="EMBL/GenBank/DDBJ databases">
        <title>Chromosome-level genome of Tegillarca granosa.</title>
        <authorList>
            <person name="Kim J."/>
        </authorList>
    </citation>
    <scope>NUCLEOTIDE SEQUENCE [LARGE SCALE GENOMIC DNA]</scope>
    <source>
        <strain evidence="2">Teg-2019</strain>
        <tissue evidence="2">Adductor muscle</tissue>
    </source>
</reference>
<evidence type="ECO:0000313" key="3">
    <source>
        <dbReference type="Proteomes" id="UP001217089"/>
    </source>
</evidence>